<dbReference type="AlphaFoldDB" id="A0AAU2VMN9"/>
<gene>
    <name evidence="2" type="ORF">OG398_11020</name>
</gene>
<organism evidence="2">
    <name type="scientific">Streptomyces sp. NBC_00008</name>
    <dbReference type="NCBI Taxonomy" id="2903610"/>
    <lineage>
        <taxon>Bacteria</taxon>
        <taxon>Bacillati</taxon>
        <taxon>Actinomycetota</taxon>
        <taxon>Actinomycetes</taxon>
        <taxon>Kitasatosporales</taxon>
        <taxon>Streptomycetaceae</taxon>
        <taxon>Streptomyces</taxon>
    </lineage>
</organism>
<sequence>MPGPDVYRSLLQAALHVSGAGAYALLAFVATAAIAAVRVGSVLGNAAQREWRPLARTLHSGPTPST</sequence>
<feature type="transmembrane region" description="Helical" evidence="1">
    <location>
        <begin position="20"/>
        <end position="43"/>
    </location>
</feature>
<evidence type="ECO:0000313" key="2">
    <source>
        <dbReference type="EMBL" id="WTW68759.1"/>
    </source>
</evidence>
<keyword evidence="1" id="KW-0472">Membrane</keyword>
<proteinExistence type="predicted"/>
<name>A0AAU2VMN9_9ACTN</name>
<dbReference type="EMBL" id="CP108313">
    <property type="protein sequence ID" value="WTW68759.1"/>
    <property type="molecule type" value="Genomic_DNA"/>
</dbReference>
<keyword evidence="1" id="KW-1133">Transmembrane helix</keyword>
<protein>
    <submittedName>
        <fullName evidence="2">Uncharacterized protein</fullName>
    </submittedName>
</protein>
<evidence type="ECO:0000256" key="1">
    <source>
        <dbReference type="SAM" id="Phobius"/>
    </source>
</evidence>
<reference evidence="2" key="1">
    <citation type="submission" date="2022-10" db="EMBL/GenBank/DDBJ databases">
        <title>The complete genomes of actinobacterial strains from the NBC collection.</title>
        <authorList>
            <person name="Joergensen T.S."/>
            <person name="Alvarez Arevalo M."/>
            <person name="Sterndorff E.B."/>
            <person name="Faurdal D."/>
            <person name="Vuksanovic O."/>
            <person name="Mourched A.-S."/>
            <person name="Charusanti P."/>
            <person name="Shaw S."/>
            <person name="Blin K."/>
            <person name="Weber T."/>
        </authorList>
    </citation>
    <scope>NUCLEOTIDE SEQUENCE</scope>
    <source>
        <strain evidence="2">NBC_00008</strain>
    </source>
</reference>
<keyword evidence="1" id="KW-0812">Transmembrane</keyword>
<accession>A0AAU2VMN9</accession>